<dbReference type="EMBL" id="CAJNRE010016995">
    <property type="protein sequence ID" value="CAF2150312.1"/>
    <property type="molecule type" value="Genomic_DNA"/>
</dbReference>
<keyword evidence="2" id="KW-0479">Metal-binding</keyword>
<protein>
    <recommendedName>
        <fullName evidence="6">HAT C-terminal dimerisation domain-containing protein</fullName>
    </recommendedName>
</protein>
<evidence type="ECO:0000256" key="5">
    <source>
        <dbReference type="ARBA" id="ARBA00023242"/>
    </source>
</evidence>
<dbReference type="Pfam" id="PF05699">
    <property type="entry name" value="Dimer_Tnp_hAT"/>
    <property type="match status" value="1"/>
</dbReference>
<dbReference type="InterPro" id="IPR052035">
    <property type="entry name" value="ZnF_BED_domain_contain"/>
</dbReference>
<dbReference type="SUPFAM" id="SSF53098">
    <property type="entry name" value="Ribonuclease H-like"/>
    <property type="match status" value="1"/>
</dbReference>
<dbReference type="GO" id="GO:0005634">
    <property type="term" value="C:nucleus"/>
    <property type="evidence" value="ECO:0007669"/>
    <property type="project" value="UniProtKB-SubCell"/>
</dbReference>
<organism evidence="7 8">
    <name type="scientific">Rotaria magnacalcarata</name>
    <dbReference type="NCBI Taxonomy" id="392030"/>
    <lineage>
        <taxon>Eukaryota</taxon>
        <taxon>Metazoa</taxon>
        <taxon>Spiralia</taxon>
        <taxon>Gnathifera</taxon>
        <taxon>Rotifera</taxon>
        <taxon>Eurotatoria</taxon>
        <taxon>Bdelloidea</taxon>
        <taxon>Philodinida</taxon>
        <taxon>Philodinidae</taxon>
        <taxon>Rotaria</taxon>
    </lineage>
</organism>
<reference evidence="7" key="1">
    <citation type="submission" date="2021-02" db="EMBL/GenBank/DDBJ databases">
        <authorList>
            <person name="Nowell W R."/>
        </authorList>
    </citation>
    <scope>NUCLEOTIDE SEQUENCE</scope>
</reference>
<dbReference type="PANTHER" id="PTHR46481:SF10">
    <property type="entry name" value="ZINC FINGER BED DOMAIN-CONTAINING PROTEIN 39"/>
    <property type="match status" value="1"/>
</dbReference>
<gene>
    <name evidence="7" type="ORF">MBJ925_LOCUS31108</name>
</gene>
<dbReference type="AlphaFoldDB" id="A0A816XRX1"/>
<evidence type="ECO:0000256" key="1">
    <source>
        <dbReference type="ARBA" id="ARBA00004123"/>
    </source>
</evidence>
<proteinExistence type="predicted"/>
<name>A0A816XRX1_9BILA</name>
<evidence type="ECO:0000256" key="4">
    <source>
        <dbReference type="ARBA" id="ARBA00022833"/>
    </source>
</evidence>
<evidence type="ECO:0000256" key="2">
    <source>
        <dbReference type="ARBA" id="ARBA00022723"/>
    </source>
</evidence>
<keyword evidence="3" id="KW-0863">Zinc-finger</keyword>
<evidence type="ECO:0000313" key="7">
    <source>
        <dbReference type="EMBL" id="CAF2150312.1"/>
    </source>
</evidence>
<evidence type="ECO:0000259" key="6">
    <source>
        <dbReference type="Pfam" id="PF05699"/>
    </source>
</evidence>
<dbReference type="GO" id="GO:0046983">
    <property type="term" value="F:protein dimerization activity"/>
    <property type="evidence" value="ECO:0007669"/>
    <property type="project" value="InterPro"/>
</dbReference>
<keyword evidence="4" id="KW-0862">Zinc</keyword>
<keyword evidence="5" id="KW-0539">Nucleus</keyword>
<evidence type="ECO:0000313" key="8">
    <source>
        <dbReference type="Proteomes" id="UP000663824"/>
    </source>
</evidence>
<dbReference type="GO" id="GO:0008270">
    <property type="term" value="F:zinc ion binding"/>
    <property type="evidence" value="ECO:0007669"/>
    <property type="project" value="UniProtKB-KW"/>
</dbReference>
<dbReference type="InterPro" id="IPR012337">
    <property type="entry name" value="RNaseH-like_sf"/>
</dbReference>
<sequence length="589" mass="67195">YTPPHRNMVQRNLKRLHSIHVSRLRNTLKNVKHIALTAYFWSDRHQNSFFFITGHYIEDMVSKTTILHFQSYDKRHSSSQIASEVYNCLRELGIEQKVTSVTCDGAQNMKNAFDMFDGADRLWCVAHRLHLTICNGLALWKKFNKAEDNSNTNGIDSDESIDVKTSLDEYDTEMVQDGSENEKMDRAIDDYDDEDEENQDLITDSWGDSIATGDIANMDIDEGDNEQDTPITKENLAKTIHKGRQLIKTIRRSQILTMFINNEKKGLKITCHLIMDCITRWNSTYLAIKSLQEHKTVMLNLFENKGKLPIPTKQKEKLTLLEISSDDWTLINNLIYLLKPFYEATSLLSGTKYPTIGLRLFAIQNIKEYLEKEDDDQSEILTTLKKFVLQSLNEYFDENDPQYKLLVLYGYFEPLGYSILSTAEKTKIERGIKQKSKELSKAPNSNTVASASSISSAHISQSATPKSNINTQNNNNNKRLASFLKSIDKYVPNERASTKKISEEISLYGSLCRSNSSIDALTFWKVNGDQMPLLKEMAQVYLSTPGTSVPSESAFSTSAYIGRKERARLSPENLSYTVFLKDKLLSSIN</sequence>
<dbReference type="PANTHER" id="PTHR46481">
    <property type="entry name" value="ZINC FINGER BED DOMAIN-CONTAINING PROTEIN 4"/>
    <property type="match status" value="1"/>
</dbReference>
<comment type="subcellular location">
    <subcellularLocation>
        <location evidence="1">Nucleus</location>
    </subcellularLocation>
</comment>
<dbReference type="InterPro" id="IPR008906">
    <property type="entry name" value="HATC_C_dom"/>
</dbReference>
<evidence type="ECO:0000256" key="3">
    <source>
        <dbReference type="ARBA" id="ARBA00022771"/>
    </source>
</evidence>
<accession>A0A816XRX1</accession>
<comment type="caution">
    <text evidence="7">The sequence shown here is derived from an EMBL/GenBank/DDBJ whole genome shotgun (WGS) entry which is preliminary data.</text>
</comment>
<dbReference type="Proteomes" id="UP000663824">
    <property type="component" value="Unassembled WGS sequence"/>
</dbReference>
<feature type="non-terminal residue" evidence="7">
    <location>
        <position position="1"/>
    </location>
</feature>
<feature type="domain" description="HAT C-terminal dimerisation" evidence="6">
    <location>
        <begin position="515"/>
        <end position="583"/>
    </location>
</feature>